<evidence type="ECO:0000256" key="1">
    <source>
        <dbReference type="ARBA" id="ARBA00008857"/>
    </source>
</evidence>
<keyword evidence="9" id="KW-1185">Reference proteome</keyword>
<dbReference type="AlphaFoldDB" id="Q30S15"/>
<dbReference type="KEGG" id="tdn:Suden_0938"/>
<proteinExistence type="inferred from homology"/>
<keyword evidence="4" id="KW-0233">DNA recombination</keyword>
<dbReference type="eggNOG" id="COG0582">
    <property type="taxonomic scope" value="Bacteria"/>
</dbReference>
<dbReference type="OrthoDB" id="5391994at2"/>
<feature type="domain" description="Tyr recombinase" evidence="6">
    <location>
        <begin position="183"/>
        <end position="375"/>
    </location>
</feature>
<dbReference type="PANTHER" id="PTHR30349:SF64">
    <property type="entry name" value="PROPHAGE INTEGRASE INTD-RELATED"/>
    <property type="match status" value="1"/>
</dbReference>
<evidence type="ECO:0000256" key="5">
    <source>
        <dbReference type="PROSITE-ProRule" id="PRU01248"/>
    </source>
</evidence>
<dbReference type="SUPFAM" id="SSF56349">
    <property type="entry name" value="DNA breaking-rejoining enzymes"/>
    <property type="match status" value="1"/>
</dbReference>
<dbReference type="Gene3D" id="1.10.150.130">
    <property type="match status" value="1"/>
</dbReference>
<evidence type="ECO:0000256" key="3">
    <source>
        <dbReference type="ARBA" id="ARBA00023125"/>
    </source>
</evidence>
<evidence type="ECO:0000259" key="7">
    <source>
        <dbReference type="PROSITE" id="PS51900"/>
    </source>
</evidence>
<dbReference type="Proteomes" id="UP000002714">
    <property type="component" value="Chromosome"/>
</dbReference>
<gene>
    <name evidence="8" type="ordered locus">Suden_0938</name>
</gene>
<comment type="similarity">
    <text evidence="1">Belongs to the 'phage' integrase family.</text>
</comment>
<evidence type="ECO:0000259" key="6">
    <source>
        <dbReference type="PROSITE" id="PS51898"/>
    </source>
</evidence>
<keyword evidence="2" id="KW-0229">DNA integration</keyword>
<organism evidence="8 9">
    <name type="scientific">Sulfurimonas denitrificans (strain ATCC 33889 / DSM 1251)</name>
    <name type="common">Thiomicrospira denitrificans (strain ATCC 33889 / DSM 1251)</name>
    <dbReference type="NCBI Taxonomy" id="326298"/>
    <lineage>
        <taxon>Bacteria</taxon>
        <taxon>Pseudomonadati</taxon>
        <taxon>Campylobacterota</taxon>
        <taxon>Epsilonproteobacteria</taxon>
        <taxon>Campylobacterales</taxon>
        <taxon>Sulfurimonadaceae</taxon>
        <taxon>Sulfurimonas</taxon>
    </lineage>
</organism>
<dbReference type="InterPro" id="IPR044068">
    <property type="entry name" value="CB"/>
</dbReference>
<evidence type="ECO:0000313" key="8">
    <source>
        <dbReference type="EMBL" id="ABB44216.1"/>
    </source>
</evidence>
<keyword evidence="3 5" id="KW-0238">DNA-binding</keyword>
<dbReference type="GO" id="GO:0003677">
    <property type="term" value="F:DNA binding"/>
    <property type="evidence" value="ECO:0007669"/>
    <property type="project" value="UniProtKB-UniRule"/>
</dbReference>
<protein>
    <submittedName>
        <fullName evidence="8">Phage integrase</fullName>
    </submittedName>
</protein>
<dbReference type="HOGENOM" id="CLU_027562_17_1_7"/>
<dbReference type="InterPro" id="IPR050090">
    <property type="entry name" value="Tyrosine_recombinase_XerCD"/>
</dbReference>
<dbReference type="InterPro" id="IPR013762">
    <property type="entry name" value="Integrase-like_cat_sf"/>
</dbReference>
<evidence type="ECO:0000313" key="9">
    <source>
        <dbReference type="Proteomes" id="UP000002714"/>
    </source>
</evidence>
<dbReference type="PROSITE" id="PS51900">
    <property type="entry name" value="CB"/>
    <property type="match status" value="1"/>
</dbReference>
<dbReference type="CDD" id="cd01189">
    <property type="entry name" value="INT_ICEBs1_C_like"/>
    <property type="match status" value="1"/>
</dbReference>
<feature type="domain" description="Core-binding (CB)" evidence="7">
    <location>
        <begin position="77"/>
        <end position="158"/>
    </location>
</feature>
<sequence length="393" mass="46087">MAKSIKYVYGELKFTIKEQFGHWYLDFYLPSGERQRGTTKLRATAENLKVIKRQVIPDIYEGLGKEPIGIEEEAKTWTLQDFAEEFFELQKTQIRPHTLERNIMHYNNHIAPYFGKRELGRITPLEIERWQNQLLQKYKHLTVQKFRSILFSIYDKALHNDLVLKNPLEKVTAPKVQNNIKIEEINPFTEKELNQIIEHANGYMKNFIKLMAATGMRPGEIIALKWSDIDFEKRTIKVERTRLRAKKGEDIVDGLTKIKSSNRFVDMLNATHDSLMAQLELTSNSEYIFLNQSNMPFYNHDIIGVNFRKILKQSGVKARPLYNLRHTFASQMISKGADITWVSKMLGHKDVSITLKIYTKFIQEDDETRLKKIAQMDKFMVKFDNSDDKNTDK</sequence>
<dbReference type="InterPro" id="IPR004107">
    <property type="entry name" value="Integrase_SAM-like_N"/>
</dbReference>
<name>Q30S15_SULDN</name>
<accession>Q30S15</accession>
<dbReference type="Pfam" id="PF14659">
    <property type="entry name" value="Phage_int_SAM_3"/>
    <property type="match status" value="1"/>
</dbReference>
<evidence type="ECO:0000256" key="2">
    <source>
        <dbReference type="ARBA" id="ARBA00022908"/>
    </source>
</evidence>
<dbReference type="RefSeq" id="WP_011372568.1">
    <property type="nucleotide sequence ID" value="NC_007575.1"/>
</dbReference>
<dbReference type="Pfam" id="PF00589">
    <property type="entry name" value="Phage_integrase"/>
    <property type="match status" value="1"/>
</dbReference>
<dbReference type="GO" id="GO:0006310">
    <property type="term" value="P:DNA recombination"/>
    <property type="evidence" value="ECO:0007669"/>
    <property type="project" value="UniProtKB-KW"/>
</dbReference>
<dbReference type="PANTHER" id="PTHR30349">
    <property type="entry name" value="PHAGE INTEGRASE-RELATED"/>
    <property type="match status" value="1"/>
</dbReference>
<dbReference type="GO" id="GO:0015074">
    <property type="term" value="P:DNA integration"/>
    <property type="evidence" value="ECO:0007669"/>
    <property type="project" value="UniProtKB-KW"/>
</dbReference>
<dbReference type="EMBL" id="CP000153">
    <property type="protein sequence ID" value="ABB44216.1"/>
    <property type="molecule type" value="Genomic_DNA"/>
</dbReference>
<dbReference type="PROSITE" id="PS51898">
    <property type="entry name" value="TYR_RECOMBINASE"/>
    <property type="match status" value="1"/>
</dbReference>
<dbReference type="InterPro" id="IPR002104">
    <property type="entry name" value="Integrase_catalytic"/>
</dbReference>
<dbReference type="InterPro" id="IPR010998">
    <property type="entry name" value="Integrase_recombinase_N"/>
</dbReference>
<dbReference type="STRING" id="326298.Suden_0938"/>
<evidence type="ECO:0000256" key="4">
    <source>
        <dbReference type="ARBA" id="ARBA00023172"/>
    </source>
</evidence>
<dbReference type="InterPro" id="IPR011010">
    <property type="entry name" value="DNA_brk_join_enz"/>
</dbReference>
<dbReference type="Gene3D" id="1.10.443.10">
    <property type="entry name" value="Intergrase catalytic core"/>
    <property type="match status" value="1"/>
</dbReference>
<reference evidence="8 9" key="1">
    <citation type="journal article" date="2008" name="Appl. Environ. Microbiol.">
        <title>Genome of the epsilonproteobacterial chemolithoautotroph Sulfurimonas denitrificans.</title>
        <authorList>
            <person name="Sievert S.M."/>
            <person name="Scott K.M."/>
            <person name="Klotz M.G."/>
            <person name="Chain P.S.G."/>
            <person name="Hauser L.J."/>
            <person name="Hemp J."/>
            <person name="Huegler M."/>
            <person name="Land M."/>
            <person name="Lapidus A."/>
            <person name="Larimer F.W."/>
            <person name="Lucas S."/>
            <person name="Malfatti S.A."/>
            <person name="Meyer F."/>
            <person name="Paulsen I.T."/>
            <person name="Ren Q."/>
            <person name="Simon J."/>
            <person name="Bailey K."/>
            <person name="Diaz E."/>
            <person name="Fitzpatrick K.A."/>
            <person name="Glover B."/>
            <person name="Gwatney N."/>
            <person name="Korajkic A."/>
            <person name="Long A."/>
            <person name="Mobberley J.M."/>
            <person name="Pantry S.N."/>
            <person name="Pazder G."/>
            <person name="Peterson S."/>
            <person name="Quintanilla J.D."/>
            <person name="Sprinkle R."/>
            <person name="Stephens J."/>
            <person name="Thomas P."/>
            <person name="Vaughn R."/>
            <person name="Weber M.J."/>
            <person name="Wooten L.L."/>
        </authorList>
    </citation>
    <scope>NUCLEOTIDE SEQUENCE [LARGE SCALE GENOMIC DNA]</scope>
    <source>
        <strain evidence="9">ATCC 33889 / DSM 1251</strain>
    </source>
</reference>